<dbReference type="AlphaFoldDB" id="A0A6J7KGG5"/>
<evidence type="ECO:0000256" key="1">
    <source>
        <dbReference type="SAM" id="MobiDB-lite"/>
    </source>
</evidence>
<reference evidence="3" key="1">
    <citation type="submission" date="2020-05" db="EMBL/GenBank/DDBJ databases">
        <authorList>
            <person name="Chiriac C."/>
            <person name="Salcher M."/>
            <person name="Ghai R."/>
            <person name="Kavagutti S V."/>
        </authorList>
    </citation>
    <scope>NUCLEOTIDE SEQUENCE</scope>
</reference>
<evidence type="ECO:0000313" key="3">
    <source>
        <dbReference type="EMBL" id="CAB4953252.1"/>
    </source>
</evidence>
<feature type="region of interest" description="Disordered" evidence="1">
    <location>
        <begin position="31"/>
        <end position="77"/>
    </location>
</feature>
<sequence>MGTRTMRYRSVLSLVALAFSAVTCTVSCGQTSQGPSGSSSLVTSSTSASAPEPESTSTSTVAPSVSLSGASLSPVSRPAAGSETSLLRAARLAGQPGYDRFVLEFNGTLPGYDIGYVEGPIRADPSGQVLAVDGSAFLLIRLEPSSGVDLTADGAPRSFTGSGEIRSDTVVVREAALAGDFEAVMTWVLGVEGRHAFRVTEFAGPPRLVIDVSTSALN</sequence>
<dbReference type="InterPro" id="IPR056303">
    <property type="entry name" value="AMIN-like"/>
</dbReference>
<gene>
    <name evidence="3" type="ORF">UFOPK3752_01798</name>
</gene>
<organism evidence="3">
    <name type="scientific">freshwater metagenome</name>
    <dbReference type="NCBI Taxonomy" id="449393"/>
    <lineage>
        <taxon>unclassified sequences</taxon>
        <taxon>metagenomes</taxon>
        <taxon>ecological metagenomes</taxon>
    </lineage>
</organism>
<protein>
    <submittedName>
        <fullName evidence="3">Unannotated protein</fullName>
    </submittedName>
</protein>
<name>A0A6J7KGG5_9ZZZZ</name>
<evidence type="ECO:0000259" key="2">
    <source>
        <dbReference type="Pfam" id="PF24837"/>
    </source>
</evidence>
<proteinExistence type="predicted"/>
<feature type="domain" description="AMIN-like" evidence="2">
    <location>
        <begin position="87"/>
        <end position="213"/>
    </location>
</feature>
<dbReference type="EMBL" id="CAFBND010000092">
    <property type="protein sequence ID" value="CAB4953252.1"/>
    <property type="molecule type" value="Genomic_DNA"/>
</dbReference>
<accession>A0A6J7KGG5</accession>
<dbReference type="Pfam" id="PF24837">
    <property type="entry name" value="AMIN-like"/>
    <property type="match status" value="1"/>
</dbReference>
<feature type="compositionally biased region" description="Low complexity" evidence="1">
    <location>
        <begin position="31"/>
        <end position="66"/>
    </location>
</feature>